<keyword evidence="4" id="KW-1185">Reference proteome</keyword>
<feature type="region of interest" description="Disordered" evidence="1">
    <location>
        <begin position="399"/>
        <end position="428"/>
    </location>
</feature>
<organism evidence="3 4">
    <name type="scientific">Dietzia natronolimnaea</name>
    <dbReference type="NCBI Taxonomy" id="161920"/>
    <lineage>
        <taxon>Bacteria</taxon>
        <taxon>Bacillati</taxon>
        <taxon>Actinomycetota</taxon>
        <taxon>Actinomycetes</taxon>
        <taxon>Mycobacteriales</taxon>
        <taxon>Dietziaceae</taxon>
        <taxon>Dietzia</taxon>
    </lineage>
</organism>
<evidence type="ECO:0000313" key="4">
    <source>
        <dbReference type="Proteomes" id="UP000218810"/>
    </source>
</evidence>
<evidence type="ECO:0000256" key="1">
    <source>
        <dbReference type="SAM" id="MobiDB-lite"/>
    </source>
</evidence>
<protein>
    <submittedName>
        <fullName evidence="3">HNH endonuclease</fullName>
    </submittedName>
</protein>
<accession>A0A2A2WT95</accession>
<dbReference type="EMBL" id="NTGA01000007">
    <property type="protein sequence ID" value="PAY24263.1"/>
    <property type="molecule type" value="Genomic_DNA"/>
</dbReference>
<keyword evidence="3" id="KW-0255">Endonuclease</keyword>
<name>A0A2A2WT95_9ACTN</name>
<dbReference type="InterPro" id="IPR003615">
    <property type="entry name" value="HNH_nuc"/>
</dbReference>
<evidence type="ECO:0000313" key="3">
    <source>
        <dbReference type="EMBL" id="PAY24263.1"/>
    </source>
</evidence>
<feature type="domain" description="DUF222" evidence="2">
    <location>
        <begin position="45"/>
        <end position="338"/>
    </location>
</feature>
<dbReference type="Proteomes" id="UP000218810">
    <property type="component" value="Unassembled WGS sequence"/>
</dbReference>
<dbReference type="GO" id="GO:0004519">
    <property type="term" value="F:endonuclease activity"/>
    <property type="evidence" value="ECO:0007669"/>
    <property type="project" value="UniProtKB-KW"/>
</dbReference>
<gene>
    <name evidence="3" type="ORF">CEY15_04545</name>
</gene>
<dbReference type="RefSeq" id="WP_095717484.1">
    <property type="nucleotide sequence ID" value="NZ_NTGA01000007.1"/>
</dbReference>
<keyword evidence="3" id="KW-0540">Nuclease</keyword>
<dbReference type="Pfam" id="PF02720">
    <property type="entry name" value="DUF222"/>
    <property type="match status" value="1"/>
</dbReference>
<proteinExistence type="predicted"/>
<sequence>MSETVSGGAAVAESTEVAELTSVLASLDRHLQRDWTDIPPAQLHAELVALEQAQRRIRATQARVMAAARATGTAREMGFINDRQMLTGGLRLAPGEARGRLDDAGIADSARMRASASGAVSAGQLRVIGKALDALPDECDGEVRDRLEQQLLDAAEKSTTRQLQDHAHRLLDTLDPGRTERGAAERARRRTVTCGGQGLDLMATASMTMDPQLAALMREVHARWGQPGRLWPDPDAPDTRSDGQRMHDAMVHALQLALSADARRTGAPAAIVVRIDLDQLTTLAGCGQSDGGIRIPVPQALSMARGNHWFLALCDQEMDLKLYRSRRTASRYQRLALFAAYGGCTHPDCDQDARHCEAHHSAAPWSAGGLTNIDQLALASGDCHAMIHATGWRTIPDRTAPQGVRWIPPTGTPRAAAPPPAKAGQKPLAPLDAPILPFALLRDLEHGIHARSGAAADGAGAKAA</sequence>
<reference evidence="4" key="1">
    <citation type="submission" date="2017-09" db="EMBL/GenBank/DDBJ databases">
        <authorList>
            <person name="Zhang Y."/>
            <person name="Huang X."/>
            <person name="Liu J."/>
            <person name="Lu L."/>
            <person name="Peng K."/>
        </authorList>
    </citation>
    <scope>NUCLEOTIDE SEQUENCE [LARGE SCALE GENOMIC DNA]</scope>
    <source>
        <strain evidence="4">S-XJ-1</strain>
    </source>
</reference>
<comment type="caution">
    <text evidence="3">The sequence shown here is derived from an EMBL/GenBank/DDBJ whole genome shotgun (WGS) entry which is preliminary data.</text>
</comment>
<evidence type="ECO:0000259" key="2">
    <source>
        <dbReference type="Pfam" id="PF02720"/>
    </source>
</evidence>
<dbReference type="OrthoDB" id="4774865at2"/>
<dbReference type="InterPro" id="IPR003870">
    <property type="entry name" value="DUF222"/>
</dbReference>
<dbReference type="CDD" id="cd00085">
    <property type="entry name" value="HNHc"/>
    <property type="match status" value="1"/>
</dbReference>
<keyword evidence="3" id="KW-0378">Hydrolase</keyword>
<dbReference type="AlphaFoldDB" id="A0A2A2WT95"/>